<dbReference type="AlphaFoldDB" id="A0A0L8V4K9"/>
<dbReference type="PANTHER" id="PTHR45625:SF4">
    <property type="entry name" value="PEPTIDYLPROLYL ISOMERASE DOMAIN AND WD REPEAT-CONTAINING PROTEIN 1"/>
    <property type="match status" value="1"/>
</dbReference>
<feature type="compositionally biased region" description="Basic and acidic residues" evidence="4">
    <location>
        <begin position="343"/>
        <end position="355"/>
    </location>
</feature>
<dbReference type="InterPro" id="IPR002130">
    <property type="entry name" value="Cyclophilin-type_PPIase_dom"/>
</dbReference>
<evidence type="ECO:0000259" key="6">
    <source>
        <dbReference type="PROSITE" id="PS50072"/>
    </source>
</evidence>
<evidence type="ECO:0000256" key="1">
    <source>
        <dbReference type="ARBA" id="ARBA00013194"/>
    </source>
</evidence>
<sequence>MKRSASIFVAILLSSVLFSCSPSEKKKEAVSEEKEVQVPEERNQSFAAFIPSIVKIETFDGGRILESETAFFVGEQEVVCRLSVLDNATNARITPYDEDKAYAISGYLAVDRINNLALLKVEEIRRKPIPLYSGIAPNTAKSIYLTRPQSNTLPLHTGKVLDFSTISGVRLYRVDNQFRSTIYGTPVFVSNHQCIGLGFAEVVSYENQNMVIPSTYITALLEKKADDPKKLENLQTTTSTAMSEANRKIRGLRIETDLGNIDIRLFDETPQYRDNFIRLVRENYYDSLLIHRVIKGFGIQSGAADTRYAGPDDVVGWKGPGYTLPAHVVPKFFHKRGMIGSPRKPDRGNSKRRSDGSQFYIVTGRVYSDRELDEIEQETGHQFTAEQRREYKIRGGAPHIDGTYTIFGEVTSGLDVADRIVQVETDSDFRPLKDIRVKKITILE</sequence>
<dbReference type="InterPro" id="IPR029000">
    <property type="entry name" value="Cyclophilin-like_dom_sf"/>
</dbReference>
<dbReference type="RefSeq" id="WP_053186907.1">
    <property type="nucleotide sequence ID" value="NZ_LGIA01000192.1"/>
</dbReference>
<dbReference type="Gene3D" id="2.40.100.10">
    <property type="entry name" value="Cyclophilin-like"/>
    <property type="match status" value="1"/>
</dbReference>
<dbReference type="EMBL" id="LGIA01000192">
    <property type="protein sequence ID" value="KOH43288.1"/>
    <property type="molecule type" value="Genomic_DNA"/>
</dbReference>
<dbReference type="PROSITE" id="PS51257">
    <property type="entry name" value="PROKAR_LIPOPROTEIN"/>
    <property type="match status" value="1"/>
</dbReference>
<reference evidence="8" key="1">
    <citation type="submission" date="2015-07" db="EMBL/GenBank/DDBJ databases">
        <title>Genome sequencing of Sunxiuqinia dokdonensis strain SK.</title>
        <authorList>
            <person name="Ahn S."/>
            <person name="Kim B.-C."/>
        </authorList>
    </citation>
    <scope>NUCLEOTIDE SEQUENCE [LARGE SCALE GENOMIC DNA]</scope>
    <source>
        <strain evidence="8">SK</strain>
    </source>
</reference>
<dbReference type="SUPFAM" id="SSF50891">
    <property type="entry name" value="Cyclophilin-like"/>
    <property type="match status" value="1"/>
</dbReference>
<evidence type="ECO:0000313" key="8">
    <source>
        <dbReference type="Proteomes" id="UP000036958"/>
    </source>
</evidence>
<keyword evidence="5" id="KW-0732">Signal</keyword>
<dbReference type="Pfam" id="PF00160">
    <property type="entry name" value="Pro_isomerase"/>
    <property type="match status" value="1"/>
</dbReference>
<dbReference type="PANTHER" id="PTHR45625">
    <property type="entry name" value="PEPTIDYL-PROLYL CIS-TRANS ISOMERASE-RELATED"/>
    <property type="match status" value="1"/>
</dbReference>
<dbReference type="GO" id="GO:0003755">
    <property type="term" value="F:peptidyl-prolyl cis-trans isomerase activity"/>
    <property type="evidence" value="ECO:0007669"/>
    <property type="project" value="UniProtKB-KW"/>
</dbReference>
<name>A0A0L8V4K9_9BACT</name>
<dbReference type="InterPro" id="IPR044666">
    <property type="entry name" value="Cyclophilin_A-like"/>
</dbReference>
<keyword evidence="2" id="KW-0697">Rotamase</keyword>
<dbReference type="STRING" id="1409788.NC99_38480"/>
<keyword evidence="3 7" id="KW-0413">Isomerase</keyword>
<evidence type="ECO:0000256" key="2">
    <source>
        <dbReference type="ARBA" id="ARBA00023110"/>
    </source>
</evidence>
<comment type="caution">
    <text evidence="7">The sequence shown here is derived from an EMBL/GenBank/DDBJ whole genome shotgun (WGS) entry which is preliminary data.</text>
</comment>
<evidence type="ECO:0000256" key="4">
    <source>
        <dbReference type="SAM" id="MobiDB-lite"/>
    </source>
</evidence>
<gene>
    <name evidence="7" type="ORF">NC99_38480</name>
</gene>
<dbReference type="PROSITE" id="PS50072">
    <property type="entry name" value="CSA_PPIASE_2"/>
    <property type="match status" value="1"/>
</dbReference>
<dbReference type="EC" id="5.2.1.8" evidence="1"/>
<feature type="domain" description="PPIase cyclophilin-type" evidence="6">
    <location>
        <begin position="255"/>
        <end position="442"/>
    </location>
</feature>
<dbReference type="Proteomes" id="UP000036958">
    <property type="component" value="Unassembled WGS sequence"/>
</dbReference>
<feature type="signal peptide" evidence="5">
    <location>
        <begin position="1"/>
        <end position="19"/>
    </location>
</feature>
<accession>A0A0L8V4K9</accession>
<protein>
    <recommendedName>
        <fullName evidence="1">peptidylprolyl isomerase</fullName>
        <ecNumber evidence="1">5.2.1.8</ecNumber>
    </recommendedName>
</protein>
<proteinExistence type="predicted"/>
<dbReference type="OrthoDB" id="9807797at2"/>
<dbReference type="CDD" id="cd00317">
    <property type="entry name" value="cyclophilin"/>
    <property type="match status" value="1"/>
</dbReference>
<keyword evidence="8" id="KW-1185">Reference proteome</keyword>
<organism evidence="7 8">
    <name type="scientific">Sunxiuqinia dokdonensis</name>
    <dbReference type="NCBI Taxonomy" id="1409788"/>
    <lineage>
        <taxon>Bacteria</taxon>
        <taxon>Pseudomonadati</taxon>
        <taxon>Bacteroidota</taxon>
        <taxon>Bacteroidia</taxon>
        <taxon>Marinilabiliales</taxon>
        <taxon>Prolixibacteraceae</taxon>
        <taxon>Sunxiuqinia</taxon>
    </lineage>
</organism>
<feature type="chain" id="PRO_5005591354" description="peptidylprolyl isomerase" evidence="5">
    <location>
        <begin position="20"/>
        <end position="444"/>
    </location>
</feature>
<evidence type="ECO:0000256" key="3">
    <source>
        <dbReference type="ARBA" id="ARBA00023235"/>
    </source>
</evidence>
<evidence type="ECO:0000256" key="5">
    <source>
        <dbReference type="SAM" id="SignalP"/>
    </source>
</evidence>
<evidence type="ECO:0000313" key="7">
    <source>
        <dbReference type="EMBL" id="KOH43288.1"/>
    </source>
</evidence>
<feature type="region of interest" description="Disordered" evidence="4">
    <location>
        <begin position="336"/>
        <end position="355"/>
    </location>
</feature>